<proteinExistence type="predicted"/>
<keyword evidence="3" id="KW-1185">Reference proteome</keyword>
<organism evidence="2 3">
    <name type="scientific">Folsomia candida</name>
    <name type="common">Springtail</name>
    <dbReference type="NCBI Taxonomy" id="158441"/>
    <lineage>
        <taxon>Eukaryota</taxon>
        <taxon>Metazoa</taxon>
        <taxon>Ecdysozoa</taxon>
        <taxon>Arthropoda</taxon>
        <taxon>Hexapoda</taxon>
        <taxon>Collembola</taxon>
        <taxon>Entomobryomorpha</taxon>
        <taxon>Isotomoidea</taxon>
        <taxon>Isotomidae</taxon>
        <taxon>Proisotominae</taxon>
        <taxon>Folsomia</taxon>
    </lineage>
</organism>
<evidence type="ECO:0000256" key="1">
    <source>
        <dbReference type="SAM" id="MobiDB-lite"/>
    </source>
</evidence>
<gene>
    <name evidence="2" type="ORF">Fcan01_06135</name>
</gene>
<reference evidence="2 3" key="1">
    <citation type="submission" date="2015-12" db="EMBL/GenBank/DDBJ databases">
        <title>The genome of Folsomia candida.</title>
        <authorList>
            <person name="Faddeeva A."/>
            <person name="Derks M.F."/>
            <person name="Anvar Y."/>
            <person name="Smit S."/>
            <person name="Van Straalen N."/>
            <person name="Roelofs D."/>
        </authorList>
    </citation>
    <scope>NUCLEOTIDE SEQUENCE [LARGE SCALE GENOMIC DNA]</scope>
    <source>
        <strain evidence="2 3">VU population</strain>
        <tissue evidence="2">Whole body</tissue>
    </source>
</reference>
<dbReference type="Gene3D" id="3.30.160.60">
    <property type="entry name" value="Classic Zinc Finger"/>
    <property type="match status" value="1"/>
</dbReference>
<feature type="compositionally biased region" description="Polar residues" evidence="1">
    <location>
        <begin position="154"/>
        <end position="176"/>
    </location>
</feature>
<feature type="compositionally biased region" description="Low complexity" evidence="1">
    <location>
        <begin position="213"/>
        <end position="224"/>
    </location>
</feature>
<dbReference type="OrthoDB" id="10656083at2759"/>
<dbReference type="Proteomes" id="UP000198287">
    <property type="component" value="Unassembled WGS sequence"/>
</dbReference>
<dbReference type="EMBL" id="LNIX01000002">
    <property type="protein sequence ID" value="OXA59111.1"/>
    <property type="molecule type" value="Genomic_DNA"/>
</dbReference>
<protein>
    <submittedName>
        <fullName evidence="2">Uncharacterized protein</fullName>
    </submittedName>
</protein>
<evidence type="ECO:0000313" key="2">
    <source>
        <dbReference type="EMBL" id="OXA59111.1"/>
    </source>
</evidence>
<sequence>MAESTSTTNNNTQIEARFCVICSSAASNKIVKDESFVQILDLYWRGIEVDVKPDLSRRLFLCIPCHEKLNNFYQINDMVAYFDAKLKELRMSILSTNVKGMLSWQEKGLKLLPFQAEIMSRWGAKLEPIRETADQAKAVLAQFTATLSKEDVNNDASAKPNSSPVNKPASYSSPNNPKRKRSTKENELDLEYSGGDNFSDDGDVRRKTGQQPSRRTGSSSTTGSNVGITNADETNGKECPVCLDIFPSYSHCAKHLRQHRVGEGDGKFECLNCLTAFDEREKLVSHKKQCPTVSAAVNISE</sequence>
<evidence type="ECO:0000313" key="3">
    <source>
        <dbReference type="Proteomes" id="UP000198287"/>
    </source>
</evidence>
<accession>A0A226EQL7</accession>
<feature type="region of interest" description="Disordered" evidence="1">
    <location>
        <begin position="151"/>
        <end position="231"/>
    </location>
</feature>
<dbReference type="OMA" id="NDIIVYF"/>
<comment type="caution">
    <text evidence="2">The sequence shown here is derived from an EMBL/GenBank/DDBJ whole genome shotgun (WGS) entry which is preliminary data.</text>
</comment>
<name>A0A226EQL7_FOLCA</name>
<dbReference type="AlphaFoldDB" id="A0A226EQL7"/>